<dbReference type="Proteomes" id="UP000308549">
    <property type="component" value="Unassembled WGS sequence"/>
</dbReference>
<proteinExistence type="inferred from homology"/>
<evidence type="ECO:0008006" key="5">
    <source>
        <dbReference type="Google" id="ProtNLM"/>
    </source>
</evidence>
<comment type="caution">
    <text evidence="3">The sequence shown here is derived from an EMBL/GenBank/DDBJ whole genome shotgun (WGS) entry which is preliminary data.</text>
</comment>
<dbReference type="GO" id="GO:0020037">
    <property type="term" value="F:heme binding"/>
    <property type="evidence" value="ECO:0007669"/>
    <property type="project" value="InterPro"/>
</dbReference>
<evidence type="ECO:0000256" key="2">
    <source>
        <dbReference type="PIRSR" id="PIRSR602401-1"/>
    </source>
</evidence>
<dbReference type="OrthoDB" id="1470350at2759"/>
<dbReference type="PRINTS" id="PR00463">
    <property type="entry name" value="EP450I"/>
</dbReference>
<dbReference type="EMBL" id="NAJL01000056">
    <property type="protein sequence ID" value="TKA23382.1"/>
    <property type="molecule type" value="Genomic_DNA"/>
</dbReference>
<dbReference type="PANTHER" id="PTHR24305">
    <property type="entry name" value="CYTOCHROME P450"/>
    <property type="match status" value="1"/>
</dbReference>
<dbReference type="Gene3D" id="1.10.630.10">
    <property type="entry name" value="Cytochrome P450"/>
    <property type="match status" value="1"/>
</dbReference>
<keyword evidence="2" id="KW-0408">Iron</keyword>
<name>A0A4U0TNM7_9PEZI</name>
<keyword evidence="2" id="KW-0349">Heme</keyword>
<dbReference type="AlphaFoldDB" id="A0A4U0TNM7"/>
<evidence type="ECO:0000313" key="4">
    <source>
        <dbReference type="Proteomes" id="UP000308549"/>
    </source>
</evidence>
<keyword evidence="4" id="KW-1185">Reference proteome</keyword>
<organism evidence="3 4">
    <name type="scientific">Salinomyces thailandicus</name>
    <dbReference type="NCBI Taxonomy" id="706561"/>
    <lineage>
        <taxon>Eukaryota</taxon>
        <taxon>Fungi</taxon>
        <taxon>Dikarya</taxon>
        <taxon>Ascomycota</taxon>
        <taxon>Pezizomycotina</taxon>
        <taxon>Dothideomycetes</taxon>
        <taxon>Dothideomycetidae</taxon>
        <taxon>Mycosphaerellales</taxon>
        <taxon>Teratosphaeriaceae</taxon>
        <taxon>Salinomyces</taxon>
    </lineage>
</organism>
<keyword evidence="2" id="KW-0479">Metal-binding</keyword>
<dbReference type="GO" id="GO:0004497">
    <property type="term" value="F:monooxygenase activity"/>
    <property type="evidence" value="ECO:0007669"/>
    <property type="project" value="InterPro"/>
</dbReference>
<comment type="cofactor">
    <cofactor evidence="2">
        <name>heme</name>
        <dbReference type="ChEBI" id="CHEBI:30413"/>
    </cofactor>
</comment>
<dbReference type="PANTHER" id="PTHR24305:SF166">
    <property type="entry name" value="CYTOCHROME P450 12A4, MITOCHONDRIAL-RELATED"/>
    <property type="match status" value="1"/>
</dbReference>
<comment type="similarity">
    <text evidence="1">Belongs to the cytochrome P450 family.</text>
</comment>
<accession>A0A4U0TNM7</accession>
<dbReference type="InterPro" id="IPR050121">
    <property type="entry name" value="Cytochrome_P450_monoxygenase"/>
</dbReference>
<feature type="binding site" description="axial binding residue" evidence="2">
    <location>
        <position position="450"/>
    </location>
    <ligand>
        <name>heme</name>
        <dbReference type="ChEBI" id="CHEBI:30413"/>
    </ligand>
    <ligandPart>
        <name>Fe</name>
        <dbReference type="ChEBI" id="CHEBI:18248"/>
    </ligandPart>
</feature>
<dbReference type="InterPro" id="IPR002401">
    <property type="entry name" value="Cyt_P450_E_grp-I"/>
</dbReference>
<sequence>MRIPNTAAQLKDLIDPQCPDYRLGIILTSEARLWHVCYGLTQFLHPRGEIFLQWTKAKDEKTTGLIYFPGFWNADQLLLTNSQAFSEVLVRRPYAFTKPPAGASLIRRGIGDSLFIAEGDEHRRLRRILQPFFNFRKMHNLYPIFWMKAIDLANATARSDPGKSSEEEFVAEVLWYADKVTLDTIGLAALGKDFKSLTEPHELAKAAETAAPTKLGMQVIFIATALLLPWWALKLIPGGMQKRLNEASEQGIRVCERFVEERKSDEKIGGDVFRQLIDAQVFTDTELVDNLRMIIATGHDPTAATFIWVLYYLSIHPEWQKRLREELHANIPNHFFTSDDDKNHFTAGATLDTLPVLNACINETLRYMPTTPVTSRVADRETTILSTIVPKGTKILIAPYVLNRLVEHYGPTAEDFDPGRWIENNGKANNHGGASTNYAFSTFLHGPRKCLGMAYAKAEIRSFTAAFVARFDFEMADKKEVPVESGMFSTRPRDGLSLRLRKVGGWW</sequence>
<gene>
    <name evidence="3" type="ORF">B0A50_07258</name>
</gene>
<dbReference type="GO" id="GO:0005506">
    <property type="term" value="F:iron ion binding"/>
    <property type="evidence" value="ECO:0007669"/>
    <property type="project" value="InterPro"/>
</dbReference>
<dbReference type="CDD" id="cd11069">
    <property type="entry name" value="CYP_FUM15-like"/>
    <property type="match status" value="1"/>
</dbReference>
<dbReference type="SUPFAM" id="SSF48264">
    <property type="entry name" value="Cytochrome P450"/>
    <property type="match status" value="1"/>
</dbReference>
<dbReference type="InterPro" id="IPR036396">
    <property type="entry name" value="Cyt_P450_sf"/>
</dbReference>
<evidence type="ECO:0000256" key="1">
    <source>
        <dbReference type="ARBA" id="ARBA00010617"/>
    </source>
</evidence>
<dbReference type="GO" id="GO:0016705">
    <property type="term" value="F:oxidoreductase activity, acting on paired donors, with incorporation or reduction of molecular oxygen"/>
    <property type="evidence" value="ECO:0007669"/>
    <property type="project" value="InterPro"/>
</dbReference>
<dbReference type="PRINTS" id="PR00385">
    <property type="entry name" value="P450"/>
</dbReference>
<dbReference type="InterPro" id="IPR001128">
    <property type="entry name" value="Cyt_P450"/>
</dbReference>
<reference evidence="3 4" key="1">
    <citation type="submission" date="2017-03" db="EMBL/GenBank/DDBJ databases">
        <title>Genomes of endolithic fungi from Antarctica.</title>
        <authorList>
            <person name="Coleine C."/>
            <person name="Masonjones S."/>
            <person name="Stajich J.E."/>
        </authorList>
    </citation>
    <scope>NUCLEOTIDE SEQUENCE [LARGE SCALE GENOMIC DNA]</scope>
    <source>
        <strain evidence="3 4">CCFEE 6315</strain>
    </source>
</reference>
<dbReference type="Pfam" id="PF00067">
    <property type="entry name" value="p450"/>
    <property type="match status" value="1"/>
</dbReference>
<evidence type="ECO:0000313" key="3">
    <source>
        <dbReference type="EMBL" id="TKA23382.1"/>
    </source>
</evidence>
<protein>
    <recommendedName>
        <fullName evidence="5">Cytochrome P450</fullName>
    </recommendedName>
</protein>